<dbReference type="NCBIfam" id="TIGR00756">
    <property type="entry name" value="PPR"/>
    <property type="match status" value="6"/>
</dbReference>
<comment type="caution">
    <text evidence="4">The sequence shown here is derived from an EMBL/GenBank/DDBJ whole genome shotgun (WGS) entry which is preliminary data.</text>
</comment>
<dbReference type="PANTHER" id="PTHR47941">
    <property type="entry name" value="PENTATRICOPEPTIDE REPEAT-CONTAINING PROTEIN 3, MITOCHONDRIAL"/>
    <property type="match status" value="1"/>
</dbReference>
<dbReference type="InterPro" id="IPR011990">
    <property type="entry name" value="TPR-like_helical_dom_sf"/>
</dbReference>
<feature type="repeat" description="PPR" evidence="3">
    <location>
        <begin position="275"/>
        <end position="309"/>
    </location>
</feature>
<dbReference type="InterPro" id="IPR002885">
    <property type="entry name" value="PPR_rpt"/>
</dbReference>
<dbReference type="Gene3D" id="1.25.40.10">
    <property type="entry name" value="Tetratricopeptide repeat domain"/>
    <property type="match status" value="3"/>
</dbReference>
<name>A0AA38G5H4_TAXCH</name>
<organism evidence="4 5">
    <name type="scientific">Taxus chinensis</name>
    <name type="common">Chinese yew</name>
    <name type="synonym">Taxus wallichiana var. chinensis</name>
    <dbReference type="NCBI Taxonomy" id="29808"/>
    <lineage>
        <taxon>Eukaryota</taxon>
        <taxon>Viridiplantae</taxon>
        <taxon>Streptophyta</taxon>
        <taxon>Embryophyta</taxon>
        <taxon>Tracheophyta</taxon>
        <taxon>Spermatophyta</taxon>
        <taxon>Pinopsida</taxon>
        <taxon>Pinidae</taxon>
        <taxon>Conifers II</taxon>
        <taxon>Cupressales</taxon>
        <taxon>Taxaceae</taxon>
        <taxon>Taxus</taxon>
    </lineage>
</organism>
<comment type="similarity">
    <text evidence="1">Belongs to the PPR family. P subfamily.</text>
</comment>
<evidence type="ECO:0000313" key="5">
    <source>
        <dbReference type="Proteomes" id="UP000824469"/>
    </source>
</evidence>
<sequence length="375" mass="42603">MAPSVSSLKRFQGVLLFTSSKYITHSVRTCSTTQNLKGRPQKPPEFDSQAVEKIHSLLSDHHRNSSTATTKTKAEYTHNFIDSNLGFNLSQMSLEISPVLVEKVIQKCCSLRQGIPCKGALAFFNWAGRQEGYLHSPQAYNEMLDLLGKIKKFDVAWNLMDEMKKANVLITVKTFSILVRRYVRAGMASEAINAFNRMEDYGCNPDSVAFAIVLSELCKRKHVEEAQGFFEGLRDRFKPDTVLYTTLVYGWCRTNNMSQALRIFGDMKEDGIQPNVVTYNILIEGFSRARKSNQAWDVLREMTASGCSPDAVTFNALLRPHVKANEREKALEVHKQMKRLRIEPDVLTYNLLIESHCSDKKLDDALKLMNQMISK</sequence>
<reference evidence="4 5" key="1">
    <citation type="journal article" date="2021" name="Nat. Plants">
        <title>The Taxus genome provides insights into paclitaxel biosynthesis.</title>
        <authorList>
            <person name="Xiong X."/>
            <person name="Gou J."/>
            <person name="Liao Q."/>
            <person name="Li Y."/>
            <person name="Zhou Q."/>
            <person name="Bi G."/>
            <person name="Li C."/>
            <person name="Du R."/>
            <person name="Wang X."/>
            <person name="Sun T."/>
            <person name="Guo L."/>
            <person name="Liang H."/>
            <person name="Lu P."/>
            <person name="Wu Y."/>
            <person name="Zhang Z."/>
            <person name="Ro D.K."/>
            <person name="Shang Y."/>
            <person name="Huang S."/>
            <person name="Yan J."/>
        </authorList>
    </citation>
    <scope>NUCLEOTIDE SEQUENCE [LARGE SCALE GENOMIC DNA]</scope>
    <source>
        <strain evidence="4">Ta-2019</strain>
    </source>
</reference>
<dbReference type="AlphaFoldDB" id="A0AA38G5H4"/>
<evidence type="ECO:0000256" key="3">
    <source>
        <dbReference type="PROSITE-ProRule" id="PRU00708"/>
    </source>
</evidence>
<gene>
    <name evidence="4" type="ORF">KI387_024285</name>
</gene>
<feature type="repeat" description="PPR" evidence="3">
    <location>
        <begin position="171"/>
        <end position="205"/>
    </location>
</feature>
<evidence type="ECO:0000313" key="4">
    <source>
        <dbReference type="EMBL" id="KAH9315658.1"/>
    </source>
</evidence>
<evidence type="ECO:0008006" key="6">
    <source>
        <dbReference type="Google" id="ProtNLM"/>
    </source>
</evidence>
<dbReference type="OMA" id="GAHRMYA"/>
<feature type="repeat" description="PPR" evidence="3">
    <location>
        <begin position="310"/>
        <end position="344"/>
    </location>
</feature>
<feature type="repeat" description="PPR" evidence="3">
    <location>
        <begin position="136"/>
        <end position="170"/>
    </location>
</feature>
<dbReference type="Proteomes" id="UP000824469">
    <property type="component" value="Unassembled WGS sequence"/>
</dbReference>
<feature type="repeat" description="PPR" evidence="3">
    <location>
        <begin position="240"/>
        <end position="274"/>
    </location>
</feature>
<protein>
    <recommendedName>
        <fullName evidence="6">Pentatricopeptide repeat-containing protein</fullName>
    </recommendedName>
</protein>
<dbReference type="PROSITE" id="PS51375">
    <property type="entry name" value="PPR"/>
    <property type="match status" value="6"/>
</dbReference>
<keyword evidence="2" id="KW-0677">Repeat</keyword>
<feature type="non-terminal residue" evidence="4">
    <location>
        <position position="1"/>
    </location>
</feature>
<dbReference type="Pfam" id="PF13041">
    <property type="entry name" value="PPR_2"/>
    <property type="match status" value="3"/>
</dbReference>
<accession>A0AA38G5H4</accession>
<proteinExistence type="inferred from homology"/>
<feature type="repeat" description="PPR" evidence="3">
    <location>
        <begin position="345"/>
        <end position="375"/>
    </location>
</feature>
<evidence type="ECO:0000256" key="2">
    <source>
        <dbReference type="ARBA" id="ARBA00022737"/>
    </source>
</evidence>
<keyword evidence="5" id="KW-1185">Reference proteome</keyword>
<dbReference type="EMBL" id="JAHRHJ020000005">
    <property type="protein sequence ID" value="KAH9315658.1"/>
    <property type="molecule type" value="Genomic_DNA"/>
</dbReference>
<evidence type="ECO:0000256" key="1">
    <source>
        <dbReference type="ARBA" id="ARBA00007626"/>
    </source>
</evidence>